<keyword evidence="3" id="KW-1185">Reference proteome</keyword>
<sequence>MAAELGETRNPKDLVPGEPQLISGDLKQLAGTIQKMAGIADELAGVNPAQWTGAAADEFRQKFGAEPKKWLDAIGSLGEGASALADYGEALTKSQSDAQRAIEMYTQGQAATRAATAQWNAQLVQSIATGGPMPPFTDPGRAATQQAEQLLAGARRALETTGDEVAKKLGYQKDSGGGFTKEWSTEFTKGKSREVSWGSGQSDGMLTDKLGGLLEELGIDTDESTTSASAGVSVLDGSVDGKFGDGTFGGSGKLDGAVLGAGAGAHAGASNLGVNAGAFAEAYAAKGSAEGELHYGDHVSVQGSASGEIGAKASAEGSVGWTGAQGKVEAFGGGRVQADVSGEVAGVTAGAHGEAWAGFGAEASGQFGMGDDGKFHIGASLGVAVGIGGKAGFDLSFDPVEVADTVQDVADDVAGVASDVGNGIADAAGAVGDFLGF</sequence>
<accession>A0ABP6YIP7</accession>
<reference evidence="3" key="1">
    <citation type="journal article" date="2019" name="Int. J. Syst. Evol. Microbiol.">
        <title>The Global Catalogue of Microorganisms (GCM) 10K type strain sequencing project: providing services to taxonomists for standard genome sequencing and annotation.</title>
        <authorList>
            <consortium name="The Broad Institute Genomics Platform"/>
            <consortium name="The Broad Institute Genome Sequencing Center for Infectious Disease"/>
            <person name="Wu L."/>
            <person name="Ma J."/>
        </authorList>
    </citation>
    <scope>NUCLEOTIDE SEQUENCE [LARGE SCALE GENOMIC DNA]</scope>
    <source>
        <strain evidence="3">JCM 16898</strain>
    </source>
</reference>
<name>A0ABP6YIP7_9PSEU</name>
<evidence type="ECO:0000259" key="1">
    <source>
        <dbReference type="Pfam" id="PF21725"/>
    </source>
</evidence>
<gene>
    <name evidence="2" type="ORF">GCM10022222_81550</name>
</gene>
<protein>
    <recommendedName>
        <fullName evidence="1">Putative T7SS secretion signal domain-containing protein</fullName>
    </recommendedName>
</protein>
<organism evidence="2 3">
    <name type="scientific">Amycolatopsis ultiminotia</name>
    <dbReference type="NCBI Taxonomy" id="543629"/>
    <lineage>
        <taxon>Bacteria</taxon>
        <taxon>Bacillati</taxon>
        <taxon>Actinomycetota</taxon>
        <taxon>Actinomycetes</taxon>
        <taxon>Pseudonocardiales</taxon>
        <taxon>Pseudonocardiaceae</taxon>
        <taxon>Amycolatopsis</taxon>
    </lineage>
</organism>
<evidence type="ECO:0000313" key="3">
    <source>
        <dbReference type="Proteomes" id="UP001500689"/>
    </source>
</evidence>
<evidence type="ECO:0000313" key="2">
    <source>
        <dbReference type="EMBL" id="GAA3584549.1"/>
    </source>
</evidence>
<dbReference type="Proteomes" id="UP001500689">
    <property type="component" value="Unassembled WGS sequence"/>
</dbReference>
<feature type="domain" description="Putative T7SS secretion signal" evidence="1">
    <location>
        <begin position="4"/>
        <end position="170"/>
    </location>
</feature>
<proteinExistence type="predicted"/>
<comment type="caution">
    <text evidence="2">The sequence shown here is derived from an EMBL/GenBank/DDBJ whole genome shotgun (WGS) entry which is preliminary data.</text>
</comment>
<dbReference type="RefSeq" id="WP_344868854.1">
    <property type="nucleotide sequence ID" value="NZ_BAAAZN010000029.1"/>
</dbReference>
<dbReference type="Pfam" id="PF21725">
    <property type="entry name" value="T7SS_signal"/>
    <property type="match status" value="1"/>
</dbReference>
<dbReference type="EMBL" id="BAAAZN010000029">
    <property type="protein sequence ID" value="GAA3584549.1"/>
    <property type="molecule type" value="Genomic_DNA"/>
</dbReference>
<dbReference type="InterPro" id="IPR049082">
    <property type="entry name" value="T7SS_signal"/>
</dbReference>